<dbReference type="SUPFAM" id="SSF109604">
    <property type="entry name" value="HD-domain/PDEase-like"/>
    <property type="match status" value="1"/>
</dbReference>
<keyword evidence="3" id="KW-1185">Reference proteome</keyword>
<dbReference type="EMBL" id="JARFPK010000044">
    <property type="protein sequence ID" value="MDF0591507.1"/>
    <property type="molecule type" value="Genomic_DNA"/>
</dbReference>
<dbReference type="InterPro" id="IPR006674">
    <property type="entry name" value="HD_domain"/>
</dbReference>
<evidence type="ECO:0000259" key="1">
    <source>
        <dbReference type="PROSITE" id="PS51831"/>
    </source>
</evidence>
<dbReference type="RefSeq" id="WP_316967239.1">
    <property type="nucleotide sequence ID" value="NZ_JARFPK010000044.1"/>
</dbReference>
<sequence length="280" mass="31767">MDIEVLEGLFSWFSGYVETFKTGDFDADRNMIIKEDHTARVRGEIREICLALGLGDEDLRLAEAAALLHDVGRFPQYAMYKTFSDRRSCDHAALSVEVLREEEVLDGIDPGERELLLRAISYHNRASLPEEESDGRCLLFSRLLRDADKLDVWALLLDYYRRRETEGYRNAALELDLSDGGGISEEVYRDLIAGEIVKMKNVSSIDDFQLLLASWIFDINFRPALVSVKDRGYLDTTRDLLPRSGEVDLIFEILRSRLDERIGAGGRRDGSGASSLHRPS</sequence>
<protein>
    <submittedName>
        <fullName evidence="2">HD domain-containing protein</fullName>
    </submittedName>
</protein>
<evidence type="ECO:0000313" key="2">
    <source>
        <dbReference type="EMBL" id="MDF0591507.1"/>
    </source>
</evidence>
<feature type="domain" description="HD" evidence="1">
    <location>
        <begin position="34"/>
        <end position="153"/>
    </location>
</feature>
<dbReference type="Proteomes" id="UP001220010">
    <property type="component" value="Unassembled WGS sequence"/>
</dbReference>
<dbReference type="CDD" id="cd00077">
    <property type="entry name" value="HDc"/>
    <property type="match status" value="1"/>
</dbReference>
<dbReference type="Gene3D" id="1.10.3210.10">
    <property type="entry name" value="Hypothetical protein af1432"/>
    <property type="match status" value="1"/>
</dbReference>
<name>A0ABT5XAB2_9EURY</name>
<gene>
    <name evidence="2" type="ORF">P0O15_10080</name>
</gene>
<evidence type="ECO:0000313" key="3">
    <source>
        <dbReference type="Proteomes" id="UP001220010"/>
    </source>
</evidence>
<dbReference type="PROSITE" id="PS51831">
    <property type="entry name" value="HD"/>
    <property type="match status" value="1"/>
</dbReference>
<dbReference type="Pfam" id="PF01966">
    <property type="entry name" value="HD"/>
    <property type="match status" value="1"/>
</dbReference>
<proteinExistence type="predicted"/>
<accession>A0ABT5XAB2</accession>
<dbReference type="InterPro" id="IPR003607">
    <property type="entry name" value="HD/PDEase_dom"/>
</dbReference>
<reference evidence="2 3" key="1">
    <citation type="submission" date="2023-03" db="EMBL/GenBank/DDBJ databases">
        <title>WGS of Methanotrichaceae archaeon Mx.</title>
        <authorList>
            <person name="Sorokin D.Y."/>
            <person name="Merkel A.Y."/>
        </authorList>
    </citation>
    <scope>NUCLEOTIDE SEQUENCE [LARGE SCALE GENOMIC DNA]</scope>
    <source>
        <strain evidence="2 3">Mx</strain>
    </source>
</reference>
<comment type="caution">
    <text evidence="2">The sequence shown here is derived from an EMBL/GenBank/DDBJ whole genome shotgun (WGS) entry which is preliminary data.</text>
</comment>
<organism evidence="2 3">
    <name type="scientific">Candidatus Methanocrinis natronophilus</name>
    <dbReference type="NCBI Taxonomy" id="3033396"/>
    <lineage>
        <taxon>Archaea</taxon>
        <taxon>Methanobacteriati</taxon>
        <taxon>Methanobacteriota</taxon>
        <taxon>Stenosarchaea group</taxon>
        <taxon>Methanomicrobia</taxon>
        <taxon>Methanotrichales</taxon>
        <taxon>Methanotrichaceae</taxon>
        <taxon>Methanocrinis</taxon>
    </lineage>
</organism>